<dbReference type="Pfam" id="PF12833">
    <property type="entry name" value="HTH_18"/>
    <property type="match status" value="1"/>
</dbReference>
<dbReference type="PANTHER" id="PTHR46796:SF6">
    <property type="entry name" value="ARAC SUBFAMILY"/>
    <property type="match status" value="1"/>
</dbReference>
<keyword evidence="2" id="KW-0238">DNA-binding</keyword>
<proteinExistence type="predicted"/>
<evidence type="ECO:0000256" key="3">
    <source>
        <dbReference type="ARBA" id="ARBA00023163"/>
    </source>
</evidence>
<evidence type="ECO:0000313" key="5">
    <source>
        <dbReference type="EMBL" id="GAA5052534.1"/>
    </source>
</evidence>
<evidence type="ECO:0000313" key="6">
    <source>
        <dbReference type="Proteomes" id="UP001500124"/>
    </source>
</evidence>
<gene>
    <name evidence="5" type="ORF">GCM10023336_22120</name>
</gene>
<dbReference type="PANTHER" id="PTHR46796">
    <property type="entry name" value="HTH-TYPE TRANSCRIPTIONAL ACTIVATOR RHAS-RELATED"/>
    <property type="match status" value="1"/>
</dbReference>
<keyword evidence="3" id="KW-0804">Transcription</keyword>
<evidence type="ECO:0000256" key="1">
    <source>
        <dbReference type="ARBA" id="ARBA00023015"/>
    </source>
</evidence>
<reference evidence="6" key="1">
    <citation type="journal article" date="2019" name="Int. J. Syst. Evol. Microbiol.">
        <title>The Global Catalogue of Microorganisms (GCM) 10K type strain sequencing project: providing services to taxonomists for standard genome sequencing and annotation.</title>
        <authorList>
            <consortium name="The Broad Institute Genomics Platform"/>
            <consortium name="The Broad Institute Genome Sequencing Center for Infectious Disease"/>
            <person name="Wu L."/>
            <person name="Ma J."/>
        </authorList>
    </citation>
    <scope>NUCLEOTIDE SEQUENCE [LARGE SCALE GENOMIC DNA]</scope>
    <source>
        <strain evidence="6">JCM 18410</strain>
    </source>
</reference>
<dbReference type="PROSITE" id="PS01124">
    <property type="entry name" value="HTH_ARAC_FAMILY_2"/>
    <property type="match status" value="1"/>
</dbReference>
<comment type="caution">
    <text evidence="5">The sequence shown here is derived from an EMBL/GenBank/DDBJ whole genome shotgun (WGS) entry which is preliminary data.</text>
</comment>
<accession>A0ABP9K6Q3</accession>
<dbReference type="SMART" id="SM00342">
    <property type="entry name" value="HTH_ARAC"/>
    <property type="match status" value="1"/>
</dbReference>
<dbReference type="Proteomes" id="UP001500124">
    <property type="component" value="Unassembled WGS sequence"/>
</dbReference>
<dbReference type="InterPro" id="IPR009057">
    <property type="entry name" value="Homeodomain-like_sf"/>
</dbReference>
<dbReference type="InterPro" id="IPR050204">
    <property type="entry name" value="AraC_XylS_family_regulators"/>
</dbReference>
<name>A0ABP9K6Q3_9ACTN</name>
<dbReference type="InterPro" id="IPR018060">
    <property type="entry name" value="HTH_AraC"/>
</dbReference>
<keyword evidence="1" id="KW-0805">Transcription regulation</keyword>
<dbReference type="EMBL" id="BAABKC010000032">
    <property type="protein sequence ID" value="GAA5052534.1"/>
    <property type="molecule type" value="Genomic_DNA"/>
</dbReference>
<dbReference type="InterPro" id="IPR018062">
    <property type="entry name" value="HTH_AraC-typ_CS"/>
</dbReference>
<protein>
    <submittedName>
        <fullName evidence="5">Helix-turn-helix domain-containing protein</fullName>
    </submittedName>
</protein>
<dbReference type="PROSITE" id="PS00041">
    <property type="entry name" value="HTH_ARAC_FAMILY_1"/>
    <property type="match status" value="1"/>
</dbReference>
<dbReference type="SUPFAM" id="SSF46689">
    <property type="entry name" value="Homeodomain-like"/>
    <property type="match status" value="1"/>
</dbReference>
<evidence type="ECO:0000259" key="4">
    <source>
        <dbReference type="PROSITE" id="PS01124"/>
    </source>
</evidence>
<sequence>MSTDREDVFRGSMRRLQLGPVTLLRSSFSGLRITSTAAMARRADPEVYHVTLLLKGSFALTRGAEPTQVFTPGHLHVVDDSSPFDLRAFASGTVPPSDQRVDAIGLDFPVSLLPWSPDQLRAVQGRGFTGGEGAAGVLAEHLLSLDRRGPELGAVAAPHVGTAVVNLVAGWLAQELAAEGALSQEARLGALAASIRGFIQRNLHDPQLSPSMVAAAHHISLSYLHRVFGQQSKGETVAAWIRGQRLEKARRDLSDPTLRALPVHAVAARWGIPRASDFSRSFRAAYGLSPLEYRMRELLNAGGGG</sequence>
<organism evidence="5 6">
    <name type="scientific">Streptomyces similanensis</name>
    <dbReference type="NCBI Taxonomy" id="1274988"/>
    <lineage>
        <taxon>Bacteria</taxon>
        <taxon>Bacillati</taxon>
        <taxon>Actinomycetota</taxon>
        <taxon>Actinomycetes</taxon>
        <taxon>Kitasatosporales</taxon>
        <taxon>Streptomycetaceae</taxon>
        <taxon>Streptomyces</taxon>
    </lineage>
</organism>
<evidence type="ECO:0000256" key="2">
    <source>
        <dbReference type="ARBA" id="ARBA00023125"/>
    </source>
</evidence>
<feature type="domain" description="HTH araC/xylS-type" evidence="4">
    <location>
        <begin position="193"/>
        <end position="296"/>
    </location>
</feature>
<keyword evidence="6" id="KW-1185">Reference proteome</keyword>
<dbReference type="Gene3D" id="1.10.10.60">
    <property type="entry name" value="Homeodomain-like"/>
    <property type="match status" value="1"/>
</dbReference>